<dbReference type="RefSeq" id="WP_306838392.1">
    <property type="nucleotide sequence ID" value="NZ_JAUSRF010000018.1"/>
</dbReference>
<organism evidence="1 2">
    <name type="scientific">Neorhizobium huautlense</name>
    <dbReference type="NCBI Taxonomy" id="67774"/>
    <lineage>
        <taxon>Bacteria</taxon>
        <taxon>Pseudomonadati</taxon>
        <taxon>Pseudomonadota</taxon>
        <taxon>Alphaproteobacteria</taxon>
        <taxon>Hyphomicrobiales</taxon>
        <taxon>Rhizobiaceae</taxon>
        <taxon>Rhizobium/Agrobacterium group</taxon>
        <taxon>Neorhizobium</taxon>
    </lineage>
</organism>
<name>A0ABT9PYQ2_9HYPH</name>
<dbReference type="EMBL" id="JAUSRF010000018">
    <property type="protein sequence ID" value="MDP9839618.1"/>
    <property type="molecule type" value="Genomic_DNA"/>
</dbReference>
<proteinExistence type="predicted"/>
<reference evidence="1 2" key="1">
    <citation type="submission" date="2023-07" db="EMBL/GenBank/DDBJ databases">
        <title>Sorghum-associated microbial communities from plants grown in Nebraska, USA.</title>
        <authorList>
            <person name="Schachtman D."/>
        </authorList>
    </citation>
    <scope>NUCLEOTIDE SEQUENCE [LARGE SCALE GENOMIC DNA]</scope>
    <source>
        <strain evidence="1 2">DS1307</strain>
    </source>
</reference>
<comment type="caution">
    <text evidence="1">The sequence shown here is derived from an EMBL/GenBank/DDBJ whole genome shotgun (WGS) entry which is preliminary data.</text>
</comment>
<sequence>MIHFEWDERKAEANLTKHGVSFQAASAVFLDPFALDIEERSMDYGEIRRRIIGLGNGRFLTVIYTERGDVIRLISARKSTAGERQEYDDAKW</sequence>
<accession>A0ABT9PYQ2</accession>
<dbReference type="InterPro" id="IPR038573">
    <property type="entry name" value="BrnT_sf"/>
</dbReference>
<dbReference type="InterPro" id="IPR007460">
    <property type="entry name" value="BrnT_toxin"/>
</dbReference>
<evidence type="ECO:0000313" key="2">
    <source>
        <dbReference type="Proteomes" id="UP001241472"/>
    </source>
</evidence>
<gene>
    <name evidence="1" type="ORF">J2T09_004394</name>
</gene>
<dbReference type="Proteomes" id="UP001241472">
    <property type="component" value="Unassembled WGS sequence"/>
</dbReference>
<dbReference type="Gene3D" id="3.10.450.530">
    <property type="entry name" value="Ribonuclease toxin, BrnT, of type II toxin-antitoxin system"/>
    <property type="match status" value="1"/>
</dbReference>
<keyword evidence="2" id="KW-1185">Reference proteome</keyword>
<protein>
    <submittedName>
        <fullName evidence="1">Uncharacterized DUF497 family protein</fullName>
    </submittedName>
</protein>
<evidence type="ECO:0000313" key="1">
    <source>
        <dbReference type="EMBL" id="MDP9839618.1"/>
    </source>
</evidence>
<dbReference type="Pfam" id="PF04365">
    <property type="entry name" value="BrnT_toxin"/>
    <property type="match status" value="1"/>
</dbReference>